<evidence type="ECO:0000259" key="12">
    <source>
        <dbReference type="PROSITE" id="PS60001"/>
    </source>
</evidence>
<dbReference type="EMBL" id="UFQS01001116">
    <property type="protein sequence ID" value="SSX09067.1"/>
    <property type="molecule type" value="Genomic_DNA"/>
</dbReference>
<protein>
    <recommendedName>
        <fullName evidence="4">nitric-oxide synthase (NADPH)</fullName>
        <ecNumber evidence="4">1.14.13.39</ecNumber>
    </recommendedName>
</protein>
<dbReference type="GO" id="GO:0006809">
    <property type="term" value="P:nitric oxide biosynthetic process"/>
    <property type="evidence" value="ECO:0007669"/>
    <property type="project" value="InterPro"/>
</dbReference>
<dbReference type="GO" id="GO:0005516">
    <property type="term" value="F:calmodulin binding"/>
    <property type="evidence" value="ECO:0007669"/>
    <property type="project" value="UniProtKB-KW"/>
</dbReference>
<comment type="cofactor">
    <cofactor evidence="1">
        <name>FMN</name>
        <dbReference type="ChEBI" id="CHEBI:58210"/>
    </cofactor>
</comment>
<evidence type="ECO:0000256" key="5">
    <source>
        <dbReference type="ARBA" id="ARBA00022617"/>
    </source>
</evidence>
<dbReference type="InterPro" id="IPR044943">
    <property type="entry name" value="NOS_dom_1"/>
</dbReference>
<keyword evidence="9" id="KW-0112">Calmodulin-binding</keyword>
<dbReference type="InterPro" id="IPR036119">
    <property type="entry name" value="NOS_N_sf"/>
</dbReference>
<dbReference type="EMBL" id="UFQT01001116">
    <property type="protein sequence ID" value="SSX28978.1"/>
    <property type="molecule type" value="Genomic_DNA"/>
</dbReference>
<evidence type="ECO:0000256" key="1">
    <source>
        <dbReference type="ARBA" id="ARBA00001917"/>
    </source>
</evidence>
<sequence>MTNDDKTKICLVCLKFKSTIALQSYTKKSVMPCNKDVCLGSVMLPNVMSTEVRKPDVVLAHAKEFIDQYYSSIRRLNSTAHTTRWQQIQDEINSSGSYQLNETELIYGAKLAWRNSSRCIGRIQWAKLQVNFVLI</sequence>
<proteinExistence type="inferred from homology"/>
<feature type="domain" description="Nitric oxide synthase (NOS)" evidence="12">
    <location>
        <begin position="118"/>
        <end position="125"/>
    </location>
</feature>
<reference evidence="13" key="1">
    <citation type="submission" date="2018-04" db="EMBL/GenBank/DDBJ databases">
        <authorList>
            <person name="Go L.Y."/>
            <person name="Mitchell J.A."/>
        </authorList>
    </citation>
    <scope>NUCLEOTIDE SEQUENCE</scope>
    <source>
        <tissue evidence="13">Whole organism</tissue>
    </source>
</reference>
<keyword evidence="8" id="KW-0521">NADP</keyword>
<dbReference type="PANTHER" id="PTHR43410:SF1">
    <property type="entry name" value="NITRIC OXIDE SYNTHASE"/>
    <property type="match status" value="1"/>
</dbReference>
<dbReference type="Pfam" id="PF02898">
    <property type="entry name" value="NO_synthase"/>
    <property type="match status" value="1"/>
</dbReference>
<dbReference type="PANTHER" id="PTHR43410">
    <property type="entry name" value="NITRIC OXIDE SYNTHASE OXYGENASE"/>
    <property type="match status" value="1"/>
</dbReference>
<dbReference type="AlphaFoldDB" id="A0A336KWF4"/>
<comment type="cofactor">
    <cofactor evidence="2">
        <name>heme b</name>
        <dbReference type="ChEBI" id="CHEBI:60344"/>
    </cofactor>
</comment>
<keyword evidence="11" id="KW-0408">Iron</keyword>
<dbReference type="GO" id="GO:0046872">
    <property type="term" value="F:metal ion binding"/>
    <property type="evidence" value="ECO:0007669"/>
    <property type="project" value="UniProtKB-KW"/>
</dbReference>
<dbReference type="SUPFAM" id="SSF56512">
    <property type="entry name" value="Nitric oxide (NO) synthase oxygenase domain"/>
    <property type="match status" value="1"/>
</dbReference>
<accession>A0A336KWF4</accession>
<evidence type="ECO:0000256" key="11">
    <source>
        <dbReference type="ARBA" id="ARBA00023004"/>
    </source>
</evidence>
<evidence type="ECO:0000256" key="4">
    <source>
        <dbReference type="ARBA" id="ARBA00012989"/>
    </source>
</evidence>
<evidence type="ECO:0000256" key="3">
    <source>
        <dbReference type="ARBA" id="ARBA00006267"/>
    </source>
</evidence>
<keyword evidence="5" id="KW-0349">Heme</keyword>
<evidence type="ECO:0000256" key="9">
    <source>
        <dbReference type="ARBA" id="ARBA00022860"/>
    </source>
</evidence>
<reference evidence="14" key="2">
    <citation type="submission" date="2018-07" db="EMBL/GenBank/DDBJ databases">
        <authorList>
            <person name="Quirk P.G."/>
            <person name="Krulwich T.A."/>
        </authorList>
    </citation>
    <scope>NUCLEOTIDE SEQUENCE</scope>
</reference>
<keyword evidence="10" id="KW-0560">Oxidoreductase</keyword>
<dbReference type="EC" id="1.14.13.39" evidence="4"/>
<organism evidence="13">
    <name type="scientific">Culicoides sonorensis</name>
    <name type="common">Biting midge</name>
    <dbReference type="NCBI Taxonomy" id="179676"/>
    <lineage>
        <taxon>Eukaryota</taxon>
        <taxon>Metazoa</taxon>
        <taxon>Ecdysozoa</taxon>
        <taxon>Arthropoda</taxon>
        <taxon>Hexapoda</taxon>
        <taxon>Insecta</taxon>
        <taxon>Pterygota</taxon>
        <taxon>Neoptera</taxon>
        <taxon>Endopterygota</taxon>
        <taxon>Diptera</taxon>
        <taxon>Nematocera</taxon>
        <taxon>Chironomoidea</taxon>
        <taxon>Ceratopogonidae</taxon>
        <taxon>Ceratopogoninae</taxon>
        <taxon>Culicoides</taxon>
        <taxon>Monoculicoides</taxon>
    </lineage>
</organism>
<comment type="similarity">
    <text evidence="3">Belongs to the NOS family.</text>
</comment>
<evidence type="ECO:0000256" key="8">
    <source>
        <dbReference type="ARBA" id="ARBA00022857"/>
    </source>
</evidence>
<name>A0A336KWF4_CULSO</name>
<gene>
    <name evidence="13" type="primary">CSON000715</name>
</gene>
<dbReference type="GO" id="GO:0004517">
    <property type="term" value="F:nitric-oxide synthase activity"/>
    <property type="evidence" value="ECO:0007669"/>
    <property type="project" value="UniProtKB-EC"/>
</dbReference>
<dbReference type="InterPro" id="IPR004030">
    <property type="entry name" value="NOS_N"/>
</dbReference>
<evidence type="ECO:0000256" key="7">
    <source>
        <dbReference type="ARBA" id="ARBA00022723"/>
    </source>
</evidence>
<keyword evidence="6" id="KW-0285">Flavoprotein</keyword>
<evidence type="ECO:0000256" key="10">
    <source>
        <dbReference type="ARBA" id="ARBA00023002"/>
    </source>
</evidence>
<dbReference type="InterPro" id="IPR050607">
    <property type="entry name" value="NOS"/>
</dbReference>
<evidence type="ECO:0000313" key="13">
    <source>
        <dbReference type="EMBL" id="SSX09067.1"/>
    </source>
</evidence>
<evidence type="ECO:0000313" key="14">
    <source>
        <dbReference type="EMBL" id="SSX28978.1"/>
    </source>
</evidence>
<dbReference type="PROSITE" id="PS60001">
    <property type="entry name" value="NOS"/>
    <property type="match status" value="1"/>
</dbReference>
<keyword evidence="6" id="KW-0288">FMN</keyword>
<evidence type="ECO:0000256" key="6">
    <source>
        <dbReference type="ARBA" id="ARBA00022643"/>
    </source>
</evidence>
<keyword evidence="7" id="KW-0479">Metal-binding</keyword>
<dbReference type="VEuPathDB" id="VectorBase:CSON000715"/>
<evidence type="ECO:0000256" key="2">
    <source>
        <dbReference type="ARBA" id="ARBA00001970"/>
    </source>
</evidence>
<dbReference type="Gene3D" id="3.90.340.10">
    <property type="entry name" value="Nitric Oxide Synthase, Chain A, domain 1"/>
    <property type="match status" value="1"/>
</dbReference>